<gene>
    <name evidence="1" type="ORF">C7B46_21035</name>
</gene>
<proteinExistence type="predicted"/>
<evidence type="ECO:0000313" key="1">
    <source>
        <dbReference type="EMBL" id="PSR24502.1"/>
    </source>
</evidence>
<feature type="non-terminal residue" evidence="1">
    <location>
        <position position="319"/>
    </location>
</feature>
<organism evidence="1 2">
    <name type="scientific">Sulfobacillus benefaciens</name>
    <dbReference type="NCBI Taxonomy" id="453960"/>
    <lineage>
        <taxon>Bacteria</taxon>
        <taxon>Bacillati</taxon>
        <taxon>Bacillota</taxon>
        <taxon>Clostridia</taxon>
        <taxon>Eubacteriales</taxon>
        <taxon>Clostridiales Family XVII. Incertae Sedis</taxon>
        <taxon>Sulfobacillus</taxon>
    </lineage>
</organism>
<comment type="caution">
    <text evidence="1">The sequence shown here is derived from an EMBL/GenBank/DDBJ whole genome shotgun (WGS) entry which is preliminary data.</text>
</comment>
<dbReference type="AlphaFoldDB" id="A0A2T2WQJ6"/>
<dbReference type="EMBL" id="PXYW01000175">
    <property type="protein sequence ID" value="PSR24502.1"/>
    <property type="molecule type" value="Genomic_DNA"/>
</dbReference>
<accession>A0A2T2WQJ6</accession>
<protein>
    <submittedName>
        <fullName evidence="1">Transposase</fullName>
    </submittedName>
</protein>
<evidence type="ECO:0000313" key="2">
    <source>
        <dbReference type="Proteomes" id="UP000242972"/>
    </source>
</evidence>
<sequence length="319" mass="35871">MVMKTVKLGIPKEVHAIKRRAMTDTQELYNRVIRFYRAFFVAHLRIFEEKVPYTKKNGNPAERNWTAQELLTFAERHTLSTEAHPEPLMPLISAMPQAEGMPTGLRRAAINHASGKVKGWHILHKQWEHGSKKGGEPQLGEPNEPITFYADMVEYPAVDLLPQVTVQHAFIAVTLWMGGAWQKEPLPITLPQYAHDALLAAQAERQRIRAEKALITARKAPKEPWTAEERAAVRPKVWVTRSLSLYVKRDKRYPGNLRFALHVPMEKYVPTPEKAQVQFAADPGLPVVTVDLGVNRLAVMGAFALGQLLATQFISGGAL</sequence>
<dbReference type="Proteomes" id="UP000242972">
    <property type="component" value="Unassembled WGS sequence"/>
</dbReference>
<reference evidence="1 2" key="1">
    <citation type="journal article" date="2014" name="BMC Genomics">
        <title>Comparison of environmental and isolate Sulfobacillus genomes reveals diverse carbon, sulfur, nitrogen, and hydrogen metabolisms.</title>
        <authorList>
            <person name="Justice N.B."/>
            <person name="Norman A."/>
            <person name="Brown C.T."/>
            <person name="Singh A."/>
            <person name="Thomas B.C."/>
            <person name="Banfield J.F."/>
        </authorList>
    </citation>
    <scope>NUCLEOTIDE SEQUENCE [LARGE SCALE GENOMIC DNA]</scope>
    <source>
        <strain evidence="1">AMDSBA4</strain>
    </source>
</reference>
<name>A0A2T2WQJ6_9FIRM</name>